<gene>
    <name evidence="5" type="ORF">S01H1_18790</name>
</gene>
<name>X0TN07_9ZZZZ</name>
<dbReference type="Pfam" id="PF13155">
    <property type="entry name" value="Toprim_2"/>
    <property type="match status" value="1"/>
</dbReference>
<dbReference type="SMART" id="SM00400">
    <property type="entry name" value="ZnF_CHCC"/>
    <property type="match status" value="1"/>
</dbReference>
<dbReference type="PANTHER" id="PTHR30313:SF2">
    <property type="entry name" value="DNA PRIMASE"/>
    <property type="match status" value="1"/>
</dbReference>
<keyword evidence="3" id="KW-0862">Zinc</keyword>
<dbReference type="AlphaFoldDB" id="X0TN07"/>
<keyword evidence="2" id="KW-0863">Zinc-finger</keyword>
<dbReference type="GO" id="GO:0005737">
    <property type="term" value="C:cytoplasm"/>
    <property type="evidence" value="ECO:0007669"/>
    <property type="project" value="TreeGrafter"/>
</dbReference>
<dbReference type="Gene3D" id="3.40.1360.10">
    <property type="match status" value="1"/>
</dbReference>
<accession>X0TN07</accession>
<dbReference type="SUPFAM" id="SSF57783">
    <property type="entry name" value="Zinc beta-ribbon"/>
    <property type="match status" value="1"/>
</dbReference>
<dbReference type="SUPFAM" id="SSF56731">
    <property type="entry name" value="DNA primase core"/>
    <property type="match status" value="1"/>
</dbReference>
<feature type="domain" description="Zinc finger CHC2-type" evidence="4">
    <location>
        <begin position="144"/>
        <end position="198"/>
    </location>
</feature>
<dbReference type="GO" id="GO:0003899">
    <property type="term" value="F:DNA-directed RNA polymerase activity"/>
    <property type="evidence" value="ECO:0007669"/>
    <property type="project" value="InterPro"/>
</dbReference>
<dbReference type="GO" id="GO:0003677">
    <property type="term" value="F:DNA binding"/>
    <property type="evidence" value="ECO:0007669"/>
    <property type="project" value="InterPro"/>
</dbReference>
<evidence type="ECO:0000256" key="3">
    <source>
        <dbReference type="ARBA" id="ARBA00022833"/>
    </source>
</evidence>
<feature type="non-terminal residue" evidence="5">
    <location>
        <position position="1"/>
    </location>
</feature>
<dbReference type="GO" id="GO:0008270">
    <property type="term" value="F:zinc ion binding"/>
    <property type="evidence" value="ECO:0007669"/>
    <property type="project" value="UniProtKB-KW"/>
</dbReference>
<dbReference type="GO" id="GO:0006269">
    <property type="term" value="P:DNA replication, synthesis of primer"/>
    <property type="evidence" value="ECO:0007669"/>
    <property type="project" value="TreeGrafter"/>
</dbReference>
<dbReference type="Gene3D" id="3.90.580.10">
    <property type="entry name" value="Zinc finger, CHC2-type domain"/>
    <property type="match status" value="1"/>
</dbReference>
<keyword evidence="1" id="KW-0479">Metal-binding</keyword>
<evidence type="ECO:0000256" key="1">
    <source>
        <dbReference type="ARBA" id="ARBA00022723"/>
    </source>
</evidence>
<dbReference type="InterPro" id="IPR050219">
    <property type="entry name" value="DnaG_primase"/>
</dbReference>
<dbReference type="EMBL" id="BARS01010079">
    <property type="protein sequence ID" value="GAF89502.1"/>
    <property type="molecule type" value="Genomic_DNA"/>
</dbReference>
<evidence type="ECO:0000313" key="5">
    <source>
        <dbReference type="EMBL" id="GAF89502.1"/>
    </source>
</evidence>
<dbReference type="PANTHER" id="PTHR30313">
    <property type="entry name" value="DNA PRIMASE"/>
    <property type="match status" value="1"/>
</dbReference>
<dbReference type="Pfam" id="PF01807">
    <property type="entry name" value="Zn_ribbon_DnaG"/>
    <property type="match status" value="1"/>
</dbReference>
<dbReference type="InterPro" id="IPR002694">
    <property type="entry name" value="Znf_CHC2"/>
</dbReference>
<sequence>GATSFQEKWVELLKDKEVLLCFDNDEAGANGMVKVLDYIPNAKIIFLPDRVGVKDITDYVANGGDLPELIKSAKHFENRQDVQDDYAERNALWKSVHFHEEYFKNDDKKKKTTVRKKVFKDSKNPDTYVAKQYPIDQLLDFKQNKCACIWHNEKTASMHYYKDNNRVWCFGCGKGGDSIDVFMKVFNVSFSEAVKKLCS</sequence>
<comment type="caution">
    <text evidence="5">The sequence shown here is derived from an EMBL/GenBank/DDBJ whole genome shotgun (WGS) entry which is preliminary data.</text>
</comment>
<reference evidence="5" key="1">
    <citation type="journal article" date="2014" name="Front. Microbiol.">
        <title>High frequency of phylogenetically diverse reductive dehalogenase-homologous genes in deep subseafloor sedimentary metagenomes.</title>
        <authorList>
            <person name="Kawai M."/>
            <person name="Futagami T."/>
            <person name="Toyoda A."/>
            <person name="Takaki Y."/>
            <person name="Nishi S."/>
            <person name="Hori S."/>
            <person name="Arai W."/>
            <person name="Tsubouchi T."/>
            <person name="Morono Y."/>
            <person name="Uchiyama I."/>
            <person name="Ito T."/>
            <person name="Fujiyama A."/>
            <person name="Inagaki F."/>
            <person name="Takami H."/>
        </authorList>
    </citation>
    <scope>NUCLEOTIDE SEQUENCE</scope>
    <source>
        <strain evidence="5">Expedition CK06-06</strain>
    </source>
</reference>
<protein>
    <recommendedName>
        <fullName evidence="4">Zinc finger CHC2-type domain-containing protein</fullName>
    </recommendedName>
</protein>
<organism evidence="5">
    <name type="scientific">marine sediment metagenome</name>
    <dbReference type="NCBI Taxonomy" id="412755"/>
    <lineage>
        <taxon>unclassified sequences</taxon>
        <taxon>metagenomes</taxon>
        <taxon>ecological metagenomes</taxon>
    </lineage>
</organism>
<dbReference type="InterPro" id="IPR036977">
    <property type="entry name" value="DNA_primase_Znf_CHC2"/>
</dbReference>
<proteinExistence type="predicted"/>
<evidence type="ECO:0000256" key="2">
    <source>
        <dbReference type="ARBA" id="ARBA00022771"/>
    </source>
</evidence>
<evidence type="ECO:0000259" key="4">
    <source>
        <dbReference type="SMART" id="SM00400"/>
    </source>
</evidence>